<dbReference type="SUPFAM" id="SSF53098">
    <property type="entry name" value="Ribonuclease H-like"/>
    <property type="match status" value="1"/>
</dbReference>
<dbReference type="Proteomes" id="UP000826656">
    <property type="component" value="Unassembled WGS sequence"/>
</dbReference>
<organism evidence="2 3">
    <name type="scientific">Solanum tuberosum</name>
    <name type="common">Potato</name>
    <dbReference type="NCBI Taxonomy" id="4113"/>
    <lineage>
        <taxon>Eukaryota</taxon>
        <taxon>Viridiplantae</taxon>
        <taxon>Streptophyta</taxon>
        <taxon>Embryophyta</taxon>
        <taxon>Tracheophyta</taxon>
        <taxon>Spermatophyta</taxon>
        <taxon>Magnoliopsida</taxon>
        <taxon>eudicotyledons</taxon>
        <taxon>Gunneridae</taxon>
        <taxon>Pentapetalae</taxon>
        <taxon>asterids</taxon>
        <taxon>lamiids</taxon>
        <taxon>Solanales</taxon>
        <taxon>Solanaceae</taxon>
        <taxon>Solanoideae</taxon>
        <taxon>Solaneae</taxon>
        <taxon>Solanum</taxon>
    </lineage>
</organism>
<dbReference type="PANTHER" id="PTHR47723">
    <property type="entry name" value="OS05G0353850 PROTEIN"/>
    <property type="match status" value="1"/>
</dbReference>
<evidence type="ECO:0000313" key="2">
    <source>
        <dbReference type="EMBL" id="KAH0761395.1"/>
    </source>
</evidence>
<keyword evidence="3" id="KW-1185">Reference proteome</keyword>
<dbReference type="PANTHER" id="PTHR47723:SF7">
    <property type="entry name" value="RNASE H FAMILY PROTEIN"/>
    <property type="match status" value="1"/>
</dbReference>
<dbReference type="InterPro" id="IPR044730">
    <property type="entry name" value="RNase_H-like_dom_plant"/>
</dbReference>
<proteinExistence type="predicted"/>
<dbReference type="InterPro" id="IPR002156">
    <property type="entry name" value="RNaseH_domain"/>
</dbReference>
<dbReference type="InterPro" id="IPR053151">
    <property type="entry name" value="RNase_H-like"/>
</dbReference>
<evidence type="ECO:0000259" key="1">
    <source>
        <dbReference type="Pfam" id="PF13456"/>
    </source>
</evidence>
<protein>
    <recommendedName>
        <fullName evidence="1">RNase H type-1 domain-containing protein</fullName>
    </recommendedName>
</protein>
<reference evidence="2 3" key="1">
    <citation type="journal article" date="2021" name="bioRxiv">
        <title>Chromosome-scale and haplotype-resolved genome assembly of a tetraploid potato cultivar.</title>
        <authorList>
            <person name="Sun H."/>
            <person name="Jiao W.-B."/>
            <person name="Krause K."/>
            <person name="Campoy J.A."/>
            <person name="Goel M."/>
            <person name="Folz-Donahue K."/>
            <person name="Kukat C."/>
            <person name="Huettel B."/>
            <person name="Schneeberger K."/>
        </authorList>
    </citation>
    <scope>NUCLEOTIDE SEQUENCE [LARGE SCALE GENOMIC DNA]</scope>
    <source>
        <strain evidence="2">SolTubOtavaFocal</strain>
        <tissue evidence="2">Leaves</tissue>
    </source>
</reference>
<dbReference type="Gene3D" id="3.30.420.10">
    <property type="entry name" value="Ribonuclease H-like superfamily/Ribonuclease H"/>
    <property type="match status" value="1"/>
</dbReference>
<feature type="domain" description="RNase H type-1" evidence="1">
    <location>
        <begin position="7"/>
        <end position="82"/>
    </location>
</feature>
<comment type="caution">
    <text evidence="2">The sequence shown here is derived from an EMBL/GenBank/DDBJ whole genome shotgun (WGS) entry which is preliminary data.</text>
</comment>
<dbReference type="InterPro" id="IPR012337">
    <property type="entry name" value="RNaseH-like_sf"/>
</dbReference>
<dbReference type="EMBL" id="JAIVGD010000013">
    <property type="protein sequence ID" value="KAH0761395.1"/>
    <property type="molecule type" value="Genomic_DNA"/>
</dbReference>
<accession>A0ABQ7VE98</accession>
<sequence length="85" mass="9870">MAFANPTQFYTNNFSEAHVALIGISWCCNNHIQNIEMELDSMIIVNMIKGNAKPSCRLHSMIDDIRQKMHQRNVKISNCFRERCP</sequence>
<dbReference type="InterPro" id="IPR036397">
    <property type="entry name" value="RNaseH_sf"/>
</dbReference>
<gene>
    <name evidence="2" type="ORF">KY290_017468</name>
</gene>
<dbReference type="Pfam" id="PF13456">
    <property type="entry name" value="RVT_3"/>
    <property type="match status" value="1"/>
</dbReference>
<evidence type="ECO:0000313" key="3">
    <source>
        <dbReference type="Proteomes" id="UP000826656"/>
    </source>
</evidence>
<dbReference type="CDD" id="cd06222">
    <property type="entry name" value="RNase_H_like"/>
    <property type="match status" value="1"/>
</dbReference>
<name>A0ABQ7VE98_SOLTU</name>